<proteinExistence type="inferred from homology"/>
<dbReference type="EMBL" id="CP025704">
    <property type="protein sequence ID" value="AUN98789.1"/>
    <property type="molecule type" value="Genomic_DNA"/>
</dbReference>
<dbReference type="Pfam" id="PF03466">
    <property type="entry name" value="LysR_substrate"/>
    <property type="match status" value="1"/>
</dbReference>
<keyword evidence="4" id="KW-0804">Transcription</keyword>
<dbReference type="Gene3D" id="1.10.10.10">
    <property type="entry name" value="Winged helix-like DNA-binding domain superfamily/Winged helix DNA-binding domain"/>
    <property type="match status" value="1"/>
</dbReference>
<dbReference type="FunFam" id="1.10.10.10:FF:000001">
    <property type="entry name" value="LysR family transcriptional regulator"/>
    <property type="match status" value="1"/>
</dbReference>
<dbReference type="Proteomes" id="UP000235584">
    <property type="component" value="Chromosome"/>
</dbReference>
<dbReference type="GO" id="GO:0000976">
    <property type="term" value="F:transcription cis-regulatory region binding"/>
    <property type="evidence" value="ECO:0007669"/>
    <property type="project" value="TreeGrafter"/>
</dbReference>
<dbReference type="KEGG" id="bsto:C0V70_11895"/>
<evidence type="ECO:0000256" key="1">
    <source>
        <dbReference type="ARBA" id="ARBA00009437"/>
    </source>
</evidence>
<keyword evidence="6" id="KW-1185">Reference proteome</keyword>
<dbReference type="PANTHER" id="PTHR30126">
    <property type="entry name" value="HTH-TYPE TRANSCRIPTIONAL REGULATOR"/>
    <property type="match status" value="1"/>
</dbReference>
<keyword evidence="3" id="KW-0238">DNA-binding</keyword>
<evidence type="ECO:0000256" key="3">
    <source>
        <dbReference type="ARBA" id="ARBA00023125"/>
    </source>
</evidence>
<dbReference type="InterPro" id="IPR000847">
    <property type="entry name" value="LysR_HTH_N"/>
</dbReference>
<dbReference type="GO" id="GO:0003700">
    <property type="term" value="F:DNA-binding transcription factor activity"/>
    <property type="evidence" value="ECO:0007669"/>
    <property type="project" value="InterPro"/>
</dbReference>
<protein>
    <submittedName>
        <fullName evidence="5">LysR family transcriptional regulator</fullName>
    </submittedName>
</protein>
<reference evidence="5 6" key="1">
    <citation type="submission" date="2018-01" db="EMBL/GenBank/DDBJ databases">
        <title>Complete genome sequence of Bacteriovorax stolpii DSM12778.</title>
        <authorList>
            <person name="Tang B."/>
            <person name="Chang J."/>
        </authorList>
    </citation>
    <scope>NUCLEOTIDE SEQUENCE [LARGE SCALE GENOMIC DNA]</scope>
    <source>
        <strain evidence="5 6">DSM 12778</strain>
    </source>
</reference>
<evidence type="ECO:0000256" key="4">
    <source>
        <dbReference type="ARBA" id="ARBA00023163"/>
    </source>
</evidence>
<organism evidence="5 6">
    <name type="scientific">Bacteriovorax stolpii</name>
    <name type="common">Bdellovibrio stolpii</name>
    <dbReference type="NCBI Taxonomy" id="960"/>
    <lineage>
        <taxon>Bacteria</taxon>
        <taxon>Pseudomonadati</taxon>
        <taxon>Bdellovibrionota</taxon>
        <taxon>Bacteriovoracia</taxon>
        <taxon>Bacteriovoracales</taxon>
        <taxon>Bacteriovoracaceae</taxon>
        <taxon>Bacteriovorax</taxon>
    </lineage>
</organism>
<dbReference type="InterPro" id="IPR036388">
    <property type="entry name" value="WH-like_DNA-bd_sf"/>
</dbReference>
<evidence type="ECO:0000313" key="6">
    <source>
        <dbReference type="Proteomes" id="UP000235584"/>
    </source>
</evidence>
<dbReference type="InterPro" id="IPR005119">
    <property type="entry name" value="LysR_subst-bd"/>
</dbReference>
<sequence>MNLEQLETVLAIIDKGSFRAAAEHLHRSQPALSASIKNLEEEFGIQIFDRSEYRPKLTEVGSVFINSARKTLEASYETAKIAKELGQNKAETKLKVALDPLVPIEAIEIIAHECSRPVIPVVLIMEKTVLNGSHSLVIEGKVDLALAPCPFDEERIEKITIETVSLVGAVSRKLLQEKRKPDAEFLRTHPQIFVYNKDTDERKDELTPDPLYDGGGPKIYVPDHSTKLRLISNGLGWGRISQSEFEQEKDLVLIDKKICRPYELELCLMKPKLRPIGPIARRIWAIFEKKHRLQNK</sequence>
<dbReference type="Gene3D" id="3.40.190.290">
    <property type="match status" value="1"/>
</dbReference>
<dbReference type="RefSeq" id="WP_102244080.1">
    <property type="nucleotide sequence ID" value="NZ_CP025704.1"/>
</dbReference>
<dbReference type="PROSITE" id="PS50931">
    <property type="entry name" value="HTH_LYSR"/>
    <property type="match status" value="1"/>
</dbReference>
<comment type="similarity">
    <text evidence="1">Belongs to the LysR transcriptional regulatory family.</text>
</comment>
<keyword evidence="2" id="KW-0805">Transcription regulation</keyword>
<gene>
    <name evidence="5" type="ORF">C0V70_11895</name>
</gene>
<dbReference type="SUPFAM" id="SSF53850">
    <property type="entry name" value="Periplasmic binding protein-like II"/>
    <property type="match status" value="1"/>
</dbReference>
<evidence type="ECO:0000256" key="2">
    <source>
        <dbReference type="ARBA" id="ARBA00023015"/>
    </source>
</evidence>
<dbReference type="AlphaFoldDB" id="A0A2K9NTE2"/>
<name>A0A2K9NTE2_BACTC</name>
<dbReference type="PANTHER" id="PTHR30126:SF22">
    <property type="entry name" value="HTH-TYPE TRANSCRIPTIONAL REGULATOR YHAJ-RELATED"/>
    <property type="match status" value="1"/>
</dbReference>
<evidence type="ECO:0000313" key="5">
    <source>
        <dbReference type="EMBL" id="AUN98789.1"/>
    </source>
</evidence>
<accession>A0A2K9NTE2</accession>
<dbReference type="Pfam" id="PF00126">
    <property type="entry name" value="HTH_1"/>
    <property type="match status" value="1"/>
</dbReference>
<dbReference type="PRINTS" id="PR00039">
    <property type="entry name" value="HTHLYSR"/>
</dbReference>
<dbReference type="SUPFAM" id="SSF46785">
    <property type="entry name" value="Winged helix' DNA-binding domain"/>
    <property type="match status" value="1"/>
</dbReference>
<dbReference type="InterPro" id="IPR036390">
    <property type="entry name" value="WH_DNA-bd_sf"/>
</dbReference>